<keyword evidence="3" id="KW-0804">Transcription</keyword>
<reference evidence="6" key="1">
    <citation type="submission" date="2016-10" db="EMBL/GenBank/DDBJ databases">
        <authorList>
            <person name="Varghese N."/>
            <person name="Submissions S."/>
        </authorList>
    </citation>
    <scope>NUCLEOTIDE SEQUENCE [LARGE SCALE GENOMIC DNA]</scope>
    <source>
        <strain evidence="6">DSM 26922</strain>
    </source>
</reference>
<dbReference type="PANTHER" id="PTHR43537">
    <property type="entry name" value="TRANSCRIPTIONAL REGULATOR, GNTR FAMILY"/>
    <property type="match status" value="1"/>
</dbReference>
<dbReference type="Gene3D" id="1.10.10.10">
    <property type="entry name" value="Winged helix-like DNA-binding domain superfamily/Winged helix DNA-binding domain"/>
    <property type="match status" value="1"/>
</dbReference>
<proteinExistence type="predicted"/>
<dbReference type="PROSITE" id="PS50949">
    <property type="entry name" value="HTH_GNTR"/>
    <property type="match status" value="1"/>
</dbReference>
<dbReference type="InterPro" id="IPR011711">
    <property type="entry name" value="GntR_C"/>
</dbReference>
<dbReference type="AlphaFoldDB" id="A0A1H2Y322"/>
<protein>
    <submittedName>
        <fullName evidence="5">Transcriptional regulator, GntR family</fullName>
    </submittedName>
</protein>
<keyword evidence="1" id="KW-0805">Transcription regulation</keyword>
<feature type="domain" description="HTH gntR-type" evidence="4">
    <location>
        <begin position="3"/>
        <end position="70"/>
    </location>
</feature>
<accession>A0A1H2Y322</accession>
<gene>
    <name evidence="5" type="ORF">SAMN04488001_2197</name>
</gene>
<dbReference type="Proteomes" id="UP000199441">
    <property type="component" value="Unassembled WGS sequence"/>
</dbReference>
<dbReference type="SMART" id="SM00345">
    <property type="entry name" value="HTH_GNTR"/>
    <property type="match status" value="1"/>
</dbReference>
<evidence type="ECO:0000256" key="2">
    <source>
        <dbReference type="ARBA" id="ARBA00023125"/>
    </source>
</evidence>
<dbReference type="SUPFAM" id="SSF48008">
    <property type="entry name" value="GntR ligand-binding domain-like"/>
    <property type="match status" value="1"/>
</dbReference>
<dbReference type="InterPro" id="IPR036388">
    <property type="entry name" value="WH-like_DNA-bd_sf"/>
</dbReference>
<name>A0A1H2Y322_9RHOB</name>
<dbReference type="InterPro" id="IPR000524">
    <property type="entry name" value="Tscrpt_reg_HTH_GntR"/>
</dbReference>
<dbReference type="GO" id="GO:0003700">
    <property type="term" value="F:DNA-binding transcription factor activity"/>
    <property type="evidence" value="ECO:0007669"/>
    <property type="project" value="InterPro"/>
</dbReference>
<dbReference type="EMBL" id="FNOI01000003">
    <property type="protein sequence ID" value="SDW99451.1"/>
    <property type="molecule type" value="Genomic_DNA"/>
</dbReference>
<sequence length="219" mass="24517">MGLSQSDLALSRLRQMVFSGELAPGSNHFEADLADRLGMSRTPVREAALTMQAQGLVDVQPRRGVRIRPIAAEDMADIYDVLCELESLAAARAAERDYGTQDLQAAQDCIDEMDSALSRQDRAAWADADDRFHIELVRLGGNARVMEIVARYTDQVRRARMMTLPLRPLPVQSNEDHRAVLCAIKRGDAEQARALHRAHRQDASTLLTELIRQFGLRRL</sequence>
<evidence type="ECO:0000313" key="5">
    <source>
        <dbReference type="EMBL" id="SDW99451.1"/>
    </source>
</evidence>
<organism evidence="5 6">
    <name type="scientific">Litoreibacter albidus</name>
    <dbReference type="NCBI Taxonomy" id="670155"/>
    <lineage>
        <taxon>Bacteria</taxon>
        <taxon>Pseudomonadati</taxon>
        <taxon>Pseudomonadota</taxon>
        <taxon>Alphaproteobacteria</taxon>
        <taxon>Rhodobacterales</taxon>
        <taxon>Roseobacteraceae</taxon>
        <taxon>Litoreibacter</taxon>
    </lineage>
</organism>
<keyword evidence="6" id="KW-1185">Reference proteome</keyword>
<keyword evidence="2" id="KW-0238">DNA-binding</keyword>
<dbReference type="Pfam" id="PF07729">
    <property type="entry name" value="FCD"/>
    <property type="match status" value="1"/>
</dbReference>
<dbReference type="PANTHER" id="PTHR43537:SF45">
    <property type="entry name" value="GNTR FAMILY REGULATORY PROTEIN"/>
    <property type="match status" value="1"/>
</dbReference>
<dbReference type="Pfam" id="PF00392">
    <property type="entry name" value="GntR"/>
    <property type="match status" value="1"/>
</dbReference>
<evidence type="ECO:0000256" key="3">
    <source>
        <dbReference type="ARBA" id="ARBA00023163"/>
    </source>
</evidence>
<dbReference type="RefSeq" id="WP_089946967.1">
    <property type="nucleotide sequence ID" value="NZ_FNOI01000003.1"/>
</dbReference>
<dbReference type="InterPro" id="IPR008920">
    <property type="entry name" value="TF_FadR/GntR_C"/>
</dbReference>
<dbReference type="STRING" id="670155.SAMN04488001_2197"/>
<evidence type="ECO:0000256" key="1">
    <source>
        <dbReference type="ARBA" id="ARBA00023015"/>
    </source>
</evidence>
<evidence type="ECO:0000259" key="4">
    <source>
        <dbReference type="PROSITE" id="PS50949"/>
    </source>
</evidence>
<dbReference type="SMART" id="SM00895">
    <property type="entry name" value="FCD"/>
    <property type="match status" value="1"/>
</dbReference>
<dbReference type="OrthoDB" id="9028214at2"/>
<dbReference type="Gene3D" id="1.20.120.530">
    <property type="entry name" value="GntR ligand-binding domain-like"/>
    <property type="match status" value="1"/>
</dbReference>
<dbReference type="GO" id="GO:0003677">
    <property type="term" value="F:DNA binding"/>
    <property type="evidence" value="ECO:0007669"/>
    <property type="project" value="UniProtKB-KW"/>
</dbReference>
<dbReference type="SUPFAM" id="SSF46785">
    <property type="entry name" value="Winged helix' DNA-binding domain"/>
    <property type="match status" value="1"/>
</dbReference>
<evidence type="ECO:0000313" key="6">
    <source>
        <dbReference type="Proteomes" id="UP000199441"/>
    </source>
</evidence>
<dbReference type="InterPro" id="IPR036390">
    <property type="entry name" value="WH_DNA-bd_sf"/>
</dbReference>